<reference evidence="3" key="1">
    <citation type="journal article" date="2020" name="Fungal Divers.">
        <title>Resolving the Mortierellaceae phylogeny through synthesis of multi-gene phylogenetics and phylogenomics.</title>
        <authorList>
            <person name="Vandepol N."/>
            <person name="Liber J."/>
            <person name="Desiro A."/>
            <person name="Na H."/>
            <person name="Kennedy M."/>
            <person name="Barry K."/>
            <person name="Grigoriev I.V."/>
            <person name="Miller A.N."/>
            <person name="O'Donnell K."/>
            <person name="Stajich J.E."/>
            <person name="Bonito G."/>
        </authorList>
    </citation>
    <scope>NUCLEOTIDE SEQUENCE</scope>
    <source>
        <strain evidence="3">KOD948</strain>
    </source>
</reference>
<dbReference type="InterPro" id="IPR034085">
    <property type="entry name" value="TOG"/>
</dbReference>
<dbReference type="Pfam" id="PF21038">
    <property type="entry name" value="CEP104_N"/>
    <property type="match status" value="2"/>
</dbReference>
<dbReference type="InterPro" id="IPR048738">
    <property type="entry name" value="CEP104_Znf"/>
</dbReference>
<dbReference type="InterPro" id="IPR052607">
    <property type="entry name" value="CEP104-like"/>
</dbReference>
<dbReference type="EMBL" id="JAAAJA010000405">
    <property type="protein sequence ID" value="KAG0254380.1"/>
    <property type="molecule type" value="Genomic_DNA"/>
</dbReference>
<sequence>MVLAPQRLPYEIQMASGWDTGFPPEELVGLMQTSAGKGWHTPRFCPYPQDLVLRFSCGHSRIRKIQILSHQYKIASRLDFWIGSRKGAQAVATDVVDEYHPSRFNEAGQDDSYGAKEDDTVDLENNRLDFLPRMPQPKHLPVLQFQKLGSISFDSNSASNYSGRELKSINVNIEGEYLRVVIRQCHANPLNIYHQVGILALNVLGEPLEDELLGDSERLDFDDCKVVNGPGHGLSETSLHHSAHPTPETQSDVSNLTDAIPALSISEIKDQPANYMDQEIQSLAQAFIKAKLDAVKVEDFQSAKLFKTGYEEMIQYADEIQALDIEKHQAAENDDFDLAQDLKAKVTEVKARMNSRLSLSGFYTSSNKEGTVISLTPLDEIDGGLDSDSPLPTAKGTIAGNVLKSVDTHNMSSGSIGSNGRRHTASRRSIPASTSRITSSPSTSDHSSDPDRFRRENYPGKLPLSSSRTSSMSTAKQHNDSMYSRTQSPYATAPSSKNSTSSTYLGYSMSAAKELSLDYNNLNHEQDENDTVHSERLTELEQKNMAVSLQVFSSKVVARLINRDLRHRLHAIEFVKEHLENEDYADDNDQGTDHTLLSRAVFQVISVVLTDTREKVIMITLALLDQAVRFCLQNEIPSDVTYRSLEPIFSLLLVKASDLNTRVAEGAVNRIVILCNCFRSYPYAILPLVFKPAKSTVLYRQSQSRVEVVARLVDEFGVYDRAAGKGTAGGLDFENITGFAIPYLSHTNGEVRVATRRLIIDVCKFLSKTRVEQFLPGVKPLIVESIQKELDPKKTTSSAMSTSNPQRPTPTTLGTLDSSAYLSADVSGSRKRRPIPTPLGVNLHMDSLKSLLVEPDSPGLSRSTRQSSRQRSDAAIAHQARLKMPLRSSAKATQDLYSGVSRTMVKRQNALSPEDENDSTASEEIKPSVSRTALVAPRSPVRPVQSRAKSNSFKSTTSRQDMRSGTVSSSSSQKGGASSSKKTAKDRFCVFCDEHSSAFTDEGLVAHYWSDCVMLANCAYCKIVGGHS</sequence>
<gene>
    <name evidence="3" type="ORF">BG011_005798</name>
</gene>
<feature type="region of interest" description="Disordered" evidence="1">
    <location>
        <begin position="853"/>
        <end position="875"/>
    </location>
</feature>
<feature type="region of interest" description="Disordered" evidence="1">
    <location>
        <begin position="405"/>
        <end position="502"/>
    </location>
</feature>
<feature type="compositionally biased region" description="Polar residues" evidence="1">
    <location>
        <begin position="795"/>
        <end position="818"/>
    </location>
</feature>
<dbReference type="Pfam" id="PF21040">
    <property type="entry name" value="CEP104-like_TOG"/>
    <property type="match status" value="1"/>
</dbReference>
<feature type="region of interest" description="Disordered" evidence="1">
    <location>
        <begin position="908"/>
        <end position="980"/>
    </location>
</feature>
<feature type="compositionally biased region" description="Polar residues" evidence="1">
    <location>
        <begin position="947"/>
        <end position="959"/>
    </location>
</feature>
<feature type="compositionally biased region" description="Low complexity" evidence="1">
    <location>
        <begin position="465"/>
        <end position="474"/>
    </location>
</feature>
<dbReference type="InterPro" id="IPR048739">
    <property type="entry name" value="CEP104_N"/>
</dbReference>
<feature type="region of interest" description="Disordered" evidence="1">
    <location>
        <begin position="232"/>
        <end position="253"/>
    </location>
</feature>
<dbReference type="SMART" id="SM01349">
    <property type="entry name" value="TOG"/>
    <property type="match status" value="1"/>
</dbReference>
<dbReference type="GO" id="GO:0005929">
    <property type="term" value="C:cilium"/>
    <property type="evidence" value="ECO:0007669"/>
    <property type="project" value="TreeGrafter"/>
</dbReference>
<keyword evidence="4" id="KW-1185">Reference proteome</keyword>
<feature type="compositionally biased region" description="Low complexity" evidence="1">
    <location>
        <begin position="427"/>
        <end position="445"/>
    </location>
</feature>
<feature type="compositionally biased region" description="Polar residues" evidence="1">
    <location>
        <begin position="408"/>
        <end position="418"/>
    </location>
</feature>
<dbReference type="Gene3D" id="1.25.10.10">
    <property type="entry name" value="Leucine-rich Repeat Variant"/>
    <property type="match status" value="1"/>
</dbReference>
<feature type="compositionally biased region" description="Polar residues" evidence="1">
    <location>
        <begin position="480"/>
        <end position="502"/>
    </location>
</feature>
<dbReference type="PANTHER" id="PTHR13371">
    <property type="entry name" value="GLYCINE-, GLUTAMATE-, THIENYLCYCLOHEXYLPIPERIDINE-BINDING PROTEIN"/>
    <property type="match status" value="1"/>
</dbReference>
<protein>
    <recommendedName>
        <fullName evidence="2">TOG domain-containing protein</fullName>
    </recommendedName>
</protein>
<dbReference type="PANTHER" id="PTHR13371:SF0">
    <property type="entry name" value="CENTROSOMAL PROTEIN OF 104 KDA"/>
    <property type="match status" value="1"/>
</dbReference>
<feature type="compositionally biased region" description="Low complexity" evidence="1">
    <location>
        <begin position="964"/>
        <end position="980"/>
    </location>
</feature>
<organism evidence="3 4">
    <name type="scientific">Mortierella polycephala</name>
    <dbReference type="NCBI Taxonomy" id="41804"/>
    <lineage>
        <taxon>Eukaryota</taxon>
        <taxon>Fungi</taxon>
        <taxon>Fungi incertae sedis</taxon>
        <taxon>Mucoromycota</taxon>
        <taxon>Mortierellomycotina</taxon>
        <taxon>Mortierellomycetes</taxon>
        <taxon>Mortierellales</taxon>
        <taxon>Mortierellaceae</taxon>
        <taxon>Mortierella</taxon>
    </lineage>
</organism>
<feature type="domain" description="TOG" evidence="2">
    <location>
        <begin position="538"/>
        <end position="799"/>
    </location>
</feature>
<name>A0A9P6U0W1_9FUNG</name>
<dbReference type="InterPro" id="IPR011989">
    <property type="entry name" value="ARM-like"/>
</dbReference>
<evidence type="ECO:0000256" key="1">
    <source>
        <dbReference type="SAM" id="MobiDB-lite"/>
    </source>
</evidence>
<dbReference type="AlphaFoldDB" id="A0A9P6U0W1"/>
<evidence type="ECO:0000259" key="2">
    <source>
        <dbReference type="SMART" id="SM01349"/>
    </source>
</evidence>
<evidence type="ECO:0000313" key="4">
    <source>
        <dbReference type="Proteomes" id="UP000726737"/>
    </source>
</evidence>
<feature type="compositionally biased region" description="Basic and acidic residues" evidence="1">
    <location>
        <begin position="446"/>
        <end position="458"/>
    </location>
</feature>
<proteinExistence type="predicted"/>
<comment type="caution">
    <text evidence="3">The sequence shown here is derived from an EMBL/GenBank/DDBJ whole genome shotgun (WGS) entry which is preliminary data.</text>
</comment>
<dbReference type="OrthoDB" id="66599at2759"/>
<dbReference type="SUPFAM" id="SSF48371">
    <property type="entry name" value="ARM repeat"/>
    <property type="match status" value="1"/>
</dbReference>
<accession>A0A9P6U0W1</accession>
<feature type="region of interest" description="Disordered" evidence="1">
    <location>
        <begin position="790"/>
        <end position="818"/>
    </location>
</feature>
<dbReference type="Pfam" id="PF21039">
    <property type="entry name" value="CEP104_ZnF"/>
    <property type="match status" value="1"/>
</dbReference>
<dbReference type="Proteomes" id="UP000726737">
    <property type="component" value="Unassembled WGS sequence"/>
</dbReference>
<evidence type="ECO:0000313" key="3">
    <source>
        <dbReference type="EMBL" id="KAG0254380.1"/>
    </source>
</evidence>
<dbReference type="InterPro" id="IPR016024">
    <property type="entry name" value="ARM-type_fold"/>
</dbReference>